<protein>
    <recommendedName>
        <fullName evidence="2">protein-tyrosine-phosphatase</fullName>
        <ecNumber evidence="2">3.1.3.48</ecNumber>
    </recommendedName>
</protein>
<dbReference type="GO" id="GO:0004725">
    <property type="term" value="F:protein tyrosine phosphatase activity"/>
    <property type="evidence" value="ECO:0007669"/>
    <property type="project" value="UniProtKB-EC"/>
</dbReference>
<dbReference type="Proteomes" id="UP000480929">
    <property type="component" value="Unassembled WGS sequence"/>
</dbReference>
<dbReference type="OrthoDB" id="9788539at2"/>
<dbReference type="PANTHER" id="PTHR39181">
    <property type="entry name" value="TYROSINE-PROTEIN PHOSPHATASE YWQE"/>
    <property type="match status" value="1"/>
</dbReference>
<dbReference type="PANTHER" id="PTHR39181:SF1">
    <property type="entry name" value="TYROSINE-PROTEIN PHOSPHATASE YWQE"/>
    <property type="match status" value="1"/>
</dbReference>
<dbReference type="Gene3D" id="3.20.20.140">
    <property type="entry name" value="Metal-dependent hydrolases"/>
    <property type="match status" value="1"/>
</dbReference>
<dbReference type="SUPFAM" id="SSF89550">
    <property type="entry name" value="PHP domain-like"/>
    <property type="match status" value="1"/>
</dbReference>
<evidence type="ECO:0000256" key="5">
    <source>
        <dbReference type="ARBA" id="ARBA00051722"/>
    </source>
</evidence>
<dbReference type="EMBL" id="WKPI01000036">
    <property type="protein sequence ID" value="MSC34485.1"/>
    <property type="molecule type" value="Genomic_DNA"/>
</dbReference>
<comment type="catalytic activity">
    <reaction evidence="5">
        <text>O-phospho-L-tyrosyl-[protein] + H2O = L-tyrosyl-[protein] + phosphate</text>
        <dbReference type="Rhea" id="RHEA:10684"/>
        <dbReference type="Rhea" id="RHEA-COMP:10136"/>
        <dbReference type="Rhea" id="RHEA-COMP:20101"/>
        <dbReference type="ChEBI" id="CHEBI:15377"/>
        <dbReference type="ChEBI" id="CHEBI:43474"/>
        <dbReference type="ChEBI" id="CHEBI:46858"/>
        <dbReference type="ChEBI" id="CHEBI:61978"/>
        <dbReference type="EC" id="3.1.3.48"/>
    </reaction>
</comment>
<comment type="similarity">
    <text evidence="1">Belongs to the metallo-dependent hydrolases superfamily. CpsB/CapC family.</text>
</comment>
<evidence type="ECO:0000256" key="1">
    <source>
        <dbReference type="ARBA" id="ARBA00005750"/>
    </source>
</evidence>
<name>A0A6N7SAU9_9FIRM</name>
<sequence>MIDIHCHVLWGVDDASQDQETTKNMLQIAVEDGIEAILCTPHSLPYYKYENDAESLKEPFAQLQALIAEQGWNLEVKLGCEFFLTDASLAWIRHGRALTLNGSRRLLIEFPWYQKVQLGSSETELLEQVFSQGYEVIIAHPERYKSVQEDFSILKRWRAMGCDFQVNRTSLILNDDQKQGELAWRMVEEGYCDAIGTDAHHCWGKRVIKLSDIQEEIERRYDHQTALLLCHENGRRLISGEPLVHRASY</sequence>
<evidence type="ECO:0000313" key="9">
    <source>
        <dbReference type="Proteomes" id="UP000480929"/>
    </source>
</evidence>
<dbReference type="EMBL" id="WKPJ01000034">
    <property type="protein sequence ID" value="MSA90755.1"/>
    <property type="molecule type" value="Genomic_DNA"/>
</dbReference>
<gene>
    <name evidence="7" type="ORF">GKD88_15270</name>
    <name evidence="6" type="ORF">GKE08_15600</name>
</gene>
<reference evidence="8 9" key="1">
    <citation type="journal article" date="2019" name="Nat. Med.">
        <title>A library of human gut bacterial isolates paired with longitudinal multiomics data enables mechanistic microbiome research.</title>
        <authorList>
            <person name="Poyet M."/>
            <person name="Groussin M."/>
            <person name="Gibbons S.M."/>
            <person name="Avila-Pacheco J."/>
            <person name="Jiang X."/>
            <person name="Kearney S.M."/>
            <person name="Perrotta A.R."/>
            <person name="Berdy B."/>
            <person name="Zhao S."/>
            <person name="Lieberman T.D."/>
            <person name="Swanson P.K."/>
            <person name="Smith M."/>
            <person name="Roesemann S."/>
            <person name="Alexander J.E."/>
            <person name="Rich S.A."/>
            <person name="Livny J."/>
            <person name="Vlamakis H."/>
            <person name="Clish C."/>
            <person name="Bullock K."/>
            <person name="Deik A."/>
            <person name="Scott J."/>
            <person name="Pierce K.A."/>
            <person name="Xavier R.J."/>
            <person name="Alm E.J."/>
        </authorList>
    </citation>
    <scope>NUCLEOTIDE SEQUENCE [LARGE SCALE GENOMIC DNA]</scope>
    <source>
        <strain evidence="6 8">BIOML-A4</strain>
        <strain evidence="7 9">BIOML-A5</strain>
    </source>
</reference>
<proteinExistence type="inferred from homology"/>
<dbReference type="EC" id="3.1.3.48" evidence="2"/>
<keyword evidence="3" id="KW-0378">Hydrolase</keyword>
<evidence type="ECO:0000313" key="7">
    <source>
        <dbReference type="EMBL" id="MSC34485.1"/>
    </source>
</evidence>
<evidence type="ECO:0000256" key="3">
    <source>
        <dbReference type="ARBA" id="ARBA00022801"/>
    </source>
</evidence>
<dbReference type="GO" id="GO:0030145">
    <property type="term" value="F:manganese ion binding"/>
    <property type="evidence" value="ECO:0007669"/>
    <property type="project" value="InterPro"/>
</dbReference>
<comment type="caution">
    <text evidence="6">The sequence shown here is derived from an EMBL/GenBank/DDBJ whole genome shotgun (WGS) entry which is preliminary data.</text>
</comment>
<dbReference type="InterPro" id="IPR016667">
    <property type="entry name" value="Caps_polysacc_synth_CpsB/CapC"/>
</dbReference>
<dbReference type="Proteomes" id="UP000433575">
    <property type="component" value="Unassembled WGS sequence"/>
</dbReference>
<dbReference type="RefSeq" id="WP_154240130.1">
    <property type="nucleotide sequence ID" value="NZ_CALJPI010000103.1"/>
</dbReference>
<dbReference type="PIRSF" id="PIRSF016557">
    <property type="entry name" value="Caps_synth_CpsB"/>
    <property type="match status" value="1"/>
</dbReference>
<evidence type="ECO:0000313" key="6">
    <source>
        <dbReference type="EMBL" id="MSA90755.1"/>
    </source>
</evidence>
<evidence type="ECO:0000256" key="2">
    <source>
        <dbReference type="ARBA" id="ARBA00013064"/>
    </source>
</evidence>
<accession>A0A6N7SAU9</accession>
<evidence type="ECO:0000256" key="4">
    <source>
        <dbReference type="ARBA" id="ARBA00022912"/>
    </source>
</evidence>
<dbReference type="AlphaFoldDB" id="A0A6N7SAU9"/>
<keyword evidence="9" id="KW-1185">Reference proteome</keyword>
<organism evidence="6 8">
    <name type="scientific">Holdemania massiliensis</name>
    <dbReference type="NCBI Taxonomy" id="1468449"/>
    <lineage>
        <taxon>Bacteria</taxon>
        <taxon>Bacillati</taxon>
        <taxon>Bacillota</taxon>
        <taxon>Erysipelotrichia</taxon>
        <taxon>Erysipelotrichales</taxon>
        <taxon>Erysipelotrichaceae</taxon>
        <taxon>Holdemania</taxon>
    </lineage>
</organism>
<evidence type="ECO:0000313" key="8">
    <source>
        <dbReference type="Proteomes" id="UP000433575"/>
    </source>
</evidence>
<keyword evidence="4" id="KW-0904">Protein phosphatase</keyword>
<dbReference type="InterPro" id="IPR016195">
    <property type="entry name" value="Pol/histidinol_Pase-like"/>
</dbReference>
<dbReference type="Pfam" id="PF19567">
    <property type="entry name" value="CpsB_CapC"/>
    <property type="match status" value="1"/>
</dbReference>